<evidence type="ECO:0000259" key="2">
    <source>
        <dbReference type="Pfam" id="PF07811"/>
    </source>
</evidence>
<dbReference type="RefSeq" id="WP_184011061.1">
    <property type="nucleotide sequence ID" value="NZ_JACIJS010000005.1"/>
</dbReference>
<protein>
    <recommendedName>
        <fullName evidence="2">TadE-like domain-containing protein</fullName>
    </recommendedName>
</protein>
<feature type="transmembrane region" description="Helical" evidence="1">
    <location>
        <begin position="20"/>
        <end position="45"/>
    </location>
</feature>
<proteinExistence type="predicted"/>
<feature type="domain" description="TadE-like" evidence="2">
    <location>
        <begin position="19"/>
        <end position="58"/>
    </location>
</feature>
<dbReference type="InterPro" id="IPR012495">
    <property type="entry name" value="TadE-like_dom"/>
</dbReference>
<keyword evidence="1" id="KW-1133">Transmembrane helix</keyword>
<dbReference type="Pfam" id="PF07811">
    <property type="entry name" value="TadE"/>
    <property type="match status" value="1"/>
</dbReference>
<dbReference type="Proteomes" id="UP000553766">
    <property type="component" value="Unassembled WGS sequence"/>
</dbReference>
<evidence type="ECO:0000313" key="3">
    <source>
        <dbReference type="EMBL" id="MBB5515933.1"/>
    </source>
</evidence>
<keyword evidence="4" id="KW-1185">Reference proteome</keyword>
<dbReference type="EMBL" id="JACIJS010000005">
    <property type="protein sequence ID" value="MBB5515933.1"/>
    <property type="molecule type" value="Genomic_DNA"/>
</dbReference>
<evidence type="ECO:0000313" key="4">
    <source>
        <dbReference type="Proteomes" id="UP000553766"/>
    </source>
</evidence>
<reference evidence="3 4" key="1">
    <citation type="submission" date="2020-08" db="EMBL/GenBank/DDBJ databases">
        <title>Genomic Encyclopedia of Type Strains, Phase IV (KMG-IV): sequencing the most valuable type-strain genomes for metagenomic binning, comparative biology and taxonomic classification.</title>
        <authorList>
            <person name="Goeker M."/>
        </authorList>
    </citation>
    <scope>NUCLEOTIDE SEQUENCE [LARGE SCALE GENOMIC DNA]</scope>
    <source>
        <strain evidence="3 4">DSM 103377</strain>
    </source>
</reference>
<dbReference type="AlphaFoldDB" id="A0A840WPC9"/>
<name>A0A840WPC9_9RHOB</name>
<sequence length="204" mass="22098">MSIRGILNRFRKDDTAGPSVEYVLIFGPLVAIIYFTIEMAIAYHWALSAQKAVEQGARAAVVSAPVVNEIAVQEIGGAAVMRRTPAAGFSAGTPCYQNACEPVQTVWCSGGGRLIENEDLGMTCNADRFQRVFNAVSSITYNLEPEDVSVFYEDLDLGYAGEPYVAMVTVSIRQRAFPFALGLFGTETRLPAVSSSLVAEDLRD</sequence>
<gene>
    <name evidence="3" type="ORF">FHS89_001953</name>
</gene>
<accession>A0A840WPC9</accession>
<keyword evidence="1" id="KW-0812">Transmembrane</keyword>
<comment type="caution">
    <text evidence="3">The sequence shown here is derived from an EMBL/GenBank/DDBJ whole genome shotgun (WGS) entry which is preliminary data.</text>
</comment>
<organism evidence="3 4">
    <name type="scientific">Rubricella aquisinus</name>
    <dbReference type="NCBI Taxonomy" id="2028108"/>
    <lineage>
        <taxon>Bacteria</taxon>
        <taxon>Pseudomonadati</taxon>
        <taxon>Pseudomonadota</taxon>
        <taxon>Alphaproteobacteria</taxon>
        <taxon>Rhodobacterales</taxon>
        <taxon>Paracoccaceae</taxon>
        <taxon>Rubricella</taxon>
    </lineage>
</organism>
<evidence type="ECO:0000256" key="1">
    <source>
        <dbReference type="SAM" id="Phobius"/>
    </source>
</evidence>
<keyword evidence="1" id="KW-0472">Membrane</keyword>